<dbReference type="AlphaFoldDB" id="A0A8T2IPS9"/>
<dbReference type="GO" id="GO:0033038">
    <property type="term" value="F:bitter taste receptor activity"/>
    <property type="evidence" value="ECO:0007669"/>
    <property type="project" value="InterPro"/>
</dbReference>
<evidence type="ECO:0000256" key="7">
    <source>
        <dbReference type="ARBA" id="ARBA00023040"/>
    </source>
</evidence>
<dbReference type="PANTHER" id="PTHR11394">
    <property type="entry name" value="TASTE RECEPTOR TYPE 2"/>
    <property type="match status" value="1"/>
</dbReference>
<proteinExistence type="inferred from homology"/>
<dbReference type="SUPFAM" id="SSF81321">
    <property type="entry name" value="Family A G protein-coupled receptor-like"/>
    <property type="match status" value="1"/>
</dbReference>
<gene>
    <name evidence="14" type="ORF">GDO86_017775</name>
</gene>
<comment type="caution">
    <text evidence="14">The sequence shown here is derived from an EMBL/GenBank/DDBJ whole genome shotgun (WGS) entry which is preliminary data.</text>
</comment>
<feature type="transmembrane region" description="Helical" evidence="13">
    <location>
        <begin position="46"/>
        <end position="70"/>
    </location>
</feature>
<feature type="transmembrane region" description="Helical" evidence="13">
    <location>
        <begin position="6"/>
        <end position="34"/>
    </location>
</feature>
<dbReference type="OrthoDB" id="8876749at2759"/>
<dbReference type="GO" id="GO:0004930">
    <property type="term" value="F:G protein-coupled receptor activity"/>
    <property type="evidence" value="ECO:0007669"/>
    <property type="project" value="UniProtKB-KW"/>
</dbReference>
<keyword evidence="6 13" id="KW-1133">Transmembrane helix</keyword>
<keyword evidence="15" id="KW-1185">Reference proteome</keyword>
<organism evidence="14 15">
    <name type="scientific">Hymenochirus boettgeri</name>
    <name type="common">Congo dwarf clawed frog</name>
    <dbReference type="NCBI Taxonomy" id="247094"/>
    <lineage>
        <taxon>Eukaryota</taxon>
        <taxon>Metazoa</taxon>
        <taxon>Chordata</taxon>
        <taxon>Craniata</taxon>
        <taxon>Vertebrata</taxon>
        <taxon>Euteleostomi</taxon>
        <taxon>Amphibia</taxon>
        <taxon>Batrachia</taxon>
        <taxon>Anura</taxon>
        <taxon>Pipoidea</taxon>
        <taxon>Pipidae</taxon>
        <taxon>Pipinae</taxon>
        <taxon>Hymenochirus</taxon>
    </lineage>
</organism>
<keyword evidence="8 12" id="KW-0472">Membrane</keyword>
<evidence type="ECO:0000313" key="15">
    <source>
        <dbReference type="Proteomes" id="UP000812440"/>
    </source>
</evidence>
<feature type="transmembrane region" description="Helical" evidence="13">
    <location>
        <begin position="227"/>
        <end position="247"/>
    </location>
</feature>
<dbReference type="Gene3D" id="1.20.1070.10">
    <property type="entry name" value="Rhodopsin 7-helix transmembrane proteins"/>
    <property type="match status" value="1"/>
</dbReference>
<dbReference type="Pfam" id="PF05296">
    <property type="entry name" value="TAS2R"/>
    <property type="match status" value="1"/>
</dbReference>
<evidence type="ECO:0000256" key="9">
    <source>
        <dbReference type="ARBA" id="ARBA00023170"/>
    </source>
</evidence>
<keyword evidence="10 12" id="KW-0807">Transducer</keyword>
<dbReference type="GO" id="GO:0016020">
    <property type="term" value="C:membrane"/>
    <property type="evidence" value="ECO:0007669"/>
    <property type="project" value="UniProtKB-SubCell"/>
</dbReference>
<evidence type="ECO:0000256" key="3">
    <source>
        <dbReference type="ARBA" id="ARBA00022480"/>
    </source>
</evidence>
<evidence type="ECO:0000256" key="6">
    <source>
        <dbReference type="ARBA" id="ARBA00022989"/>
    </source>
</evidence>
<keyword evidence="7 12" id="KW-0297">G-protein coupled receptor</keyword>
<evidence type="ECO:0000313" key="14">
    <source>
        <dbReference type="EMBL" id="KAG8433587.1"/>
    </source>
</evidence>
<name>A0A8T2IPS9_9PIPI</name>
<evidence type="ECO:0000256" key="12">
    <source>
        <dbReference type="RuleBase" id="RU004424"/>
    </source>
</evidence>
<evidence type="ECO:0000256" key="11">
    <source>
        <dbReference type="RuleBase" id="RU004423"/>
    </source>
</evidence>
<keyword evidence="4 12" id="KW-0716">Sensory transduction</keyword>
<evidence type="ECO:0000256" key="13">
    <source>
        <dbReference type="SAM" id="Phobius"/>
    </source>
</evidence>
<dbReference type="PANTHER" id="PTHR11394:SF147">
    <property type="entry name" value="TASTE RECEPTOR TYPE 2"/>
    <property type="match status" value="1"/>
</dbReference>
<accession>A0A8T2IPS9</accession>
<dbReference type="FunFam" id="1.20.1070.10:FF:000055">
    <property type="entry name" value="Taste receptor type 2"/>
    <property type="match status" value="1"/>
</dbReference>
<dbReference type="Proteomes" id="UP000812440">
    <property type="component" value="Chromosome 9"/>
</dbReference>
<evidence type="ECO:0000256" key="10">
    <source>
        <dbReference type="ARBA" id="ARBA00023224"/>
    </source>
</evidence>
<evidence type="ECO:0000256" key="1">
    <source>
        <dbReference type="ARBA" id="ARBA00004141"/>
    </source>
</evidence>
<reference evidence="14" key="1">
    <citation type="thesis" date="2020" institute="ProQuest LLC" country="789 East Eisenhower Parkway, Ann Arbor, MI, USA">
        <title>Comparative Genomics and Chromosome Evolution.</title>
        <authorList>
            <person name="Mudd A.B."/>
        </authorList>
    </citation>
    <scope>NUCLEOTIDE SEQUENCE</scope>
    <source>
        <strain evidence="14">Female2</strain>
        <tissue evidence="14">Blood</tissue>
    </source>
</reference>
<keyword evidence="5 12" id="KW-0812">Transmembrane</keyword>
<feature type="transmembrane region" description="Helical" evidence="13">
    <location>
        <begin position="267"/>
        <end position="287"/>
    </location>
</feature>
<evidence type="ECO:0000256" key="4">
    <source>
        <dbReference type="ARBA" id="ARBA00022606"/>
    </source>
</evidence>
<dbReference type="EMBL" id="JAACNH010000009">
    <property type="protein sequence ID" value="KAG8433587.1"/>
    <property type="molecule type" value="Genomic_DNA"/>
</dbReference>
<dbReference type="InterPro" id="IPR007960">
    <property type="entry name" value="TAS2R"/>
</dbReference>
<comment type="subcellular location">
    <subcellularLocation>
        <location evidence="1 12">Membrane</location>
        <topology evidence="1 12">Multi-pass membrane protein</topology>
    </subcellularLocation>
</comment>
<feature type="transmembrane region" description="Helical" evidence="13">
    <location>
        <begin position="127"/>
        <end position="148"/>
    </location>
</feature>
<evidence type="ECO:0000256" key="5">
    <source>
        <dbReference type="ARBA" id="ARBA00022692"/>
    </source>
</evidence>
<feature type="transmembrane region" description="Helical" evidence="13">
    <location>
        <begin position="188"/>
        <end position="207"/>
    </location>
</feature>
<evidence type="ECO:0000256" key="2">
    <source>
        <dbReference type="ARBA" id="ARBA00007376"/>
    </source>
</evidence>
<feature type="transmembrane region" description="Helical" evidence="13">
    <location>
        <begin position="82"/>
        <end position="107"/>
    </location>
</feature>
<keyword evidence="3 12" id="KW-0919">Taste</keyword>
<keyword evidence="9 12" id="KW-0675">Receptor</keyword>
<sequence length="314" mass="35632">MGNTAMFSILFMAETIGGILLSSSIILINFFCWLKGQSLNPSDQIIVTLSFSNVLSSTMNAVCIICSVFFTEILIMDSYFYAVFYPMVYTSFSNYWLGSCLCFYFFIKIRNFKPGFFADLKMKINFLVPRLILCIQVFSICIPILYTLQFKKVYKGNSTVLFMSNQTSGQIDHNIDAKVNFTFTVASFFIPFLIVSVTTGCIIVSLVKHTCHMQQNVGQSGGPNMKVHQRAVGTMISLLILYLTFYFLTMETRLMLRINPSYLSFYIMFYAFSFLQSIIVIMGNARLKQIFVRMLNKCTSGAFNEESPSDIGAS</sequence>
<comment type="similarity">
    <text evidence="2 11">Belongs to the G-protein coupled receptor T2R family.</text>
</comment>
<protein>
    <recommendedName>
        <fullName evidence="12">Taste receptor type 2</fullName>
    </recommendedName>
</protein>
<evidence type="ECO:0000256" key="8">
    <source>
        <dbReference type="ARBA" id="ARBA00023136"/>
    </source>
</evidence>